<dbReference type="Proteomes" id="UP000299102">
    <property type="component" value="Unassembled WGS sequence"/>
</dbReference>
<reference evidence="1 2" key="1">
    <citation type="journal article" date="2019" name="Commun. Biol.">
        <title>The bagworm genome reveals a unique fibroin gene that provides high tensile strength.</title>
        <authorList>
            <person name="Kono N."/>
            <person name="Nakamura H."/>
            <person name="Ohtoshi R."/>
            <person name="Tomita M."/>
            <person name="Numata K."/>
            <person name="Arakawa K."/>
        </authorList>
    </citation>
    <scope>NUCLEOTIDE SEQUENCE [LARGE SCALE GENOMIC DNA]</scope>
</reference>
<sequence length="108" mass="12590">MKVGSMEWRYDRCVVCMECFGKIDVETVILESVVIEGRCSTRVKRGMLRWFGYSERINESRLTKQIYKANVCEMERSARVALENPIQTISVHIKKRAKFQAPEIDELA</sequence>
<gene>
    <name evidence="1" type="ORF">EVAR_38692_1</name>
</gene>
<evidence type="ECO:0000313" key="2">
    <source>
        <dbReference type="Proteomes" id="UP000299102"/>
    </source>
</evidence>
<protein>
    <submittedName>
        <fullName evidence="1">Uncharacterized protein</fullName>
    </submittedName>
</protein>
<accession>A0A4C1XPS5</accession>
<name>A0A4C1XPS5_EUMVA</name>
<evidence type="ECO:0000313" key="1">
    <source>
        <dbReference type="EMBL" id="GBP64205.1"/>
    </source>
</evidence>
<keyword evidence="2" id="KW-1185">Reference proteome</keyword>
<dbReference type="OrthoDB" id="425681at2759"/>
<comment type="caution">
    <text evidence="1">The sequence shown here is derived from an EMBL/GenBank/DDBJ whole genome shotgun (WGS) entry which is preliminary data.</text>
</comment>
<proteinExistence type="predicted"/>
<dbReference type="EMBL" id="BGZK01000891">
    <property type="protein sequence ID" value="GBP64205.1"/>
    <property type="molecule type" value="Genomic_DNA"/>
</dbReference>
<organism evidence="1 2">
    <name type="scientific">Eumeta variegata</name>
    <name type="common">Bagworm moth</name>
    <name type="synonym">Eumeta japonica</name>
    <dbReference type="NCBI Taxonomy" id="151549"/>
    <lineage>
        <taxon>Eukaryota</taxon>
        <taxon>Metazoa</taxon>
        <taxon>Ecdysozoa</taxon>
        <taxon>Arthropoda</taxon>
        <taxon>Hexapoda</taxon>
        <taxon>Insecta</taxon>
        <taxon>Pterygota</taxon>
        <taxon>Neoptera</taxon>
        <taxon>Endopterygota</taxon>
        <taxon>Lepidoptera</taxon>
        <taxon>Glossata</taxon>
        <taxon>Ditrysia</taxon>
        <taxon>Tineoidea</taxon>
        <taxon>Psychidae</taxon>
        <taxon>Oiketicinae</taxon>
        <taxon>Eumeta</taxon>
    </lineage>
</organism>
<dbReference type="AlphaFoldDB" id="A0A4C1XPS5"/>